<reference evidence="2" key="2">
    <citation type="submission" date="2023-01" db="EMBL/GenBank/DDBJ databases">
        <authorList>
            <person name="Petersen C."/>
        </authorList>
    </citation>
    <scope>NUCLEOTIDE SEQUENCE</scope>
    <source>
        <strain evidence="2">IBT 17514</strain>
    </source>
</reference>
<keyword evidence="3" id="KW-1185">Reference proteome</keyword>
<name>A0AAD6HHQ1_9EURO</name>
<dbReference type="AlphaFoldDB" id="A0AAD6HHQ1"/>
<organism evidence="2 3">
    <name type="scientific">Penicillium malachiteum</name>
    <dbReference type="NCBI Taxonomy" id="1324776"/>
    <lineage>
        <taxon>Eukaryota</taxon>
        <taxon>Fungi</taxon>
        <taxon>Dikarya</taxon>
        <taxon>Ascomycota</taxon>
        <taxon>Pezizomycotina</taxon>
        <taxon>Eurotiomycetes</taxon>
        <taxon>Eurotiomycetidae</taxon>
        <taxon>Eurotiales</taxon>
        <taxon>Aspergillaceae</taxon>
        <taxon>Penicillium</taxon>
    </lineage>
</organism>
<dbReference type="GO" id="GO:0016491">
    <property type="term" value="F:oxidoreductase activity"/>
    <property type="evidence" value="ECO:0007669"/>
    <property type="project" value="UniProtKB-KW"/>
</dbReference>
<protein>
    <submittedName>
        <fullName evidence="2">Uncharacterized protein</fullName>
    </submittedName>
</protein>
<dbReference type="Proteomes" id="UP001215712">
    <property type="component" value="Unassembled WGS sequence"/>
</dbReference>
<proteinExistence type="predicted"/>
<dbReference type="EMBL" id="JAQJAN010000011">
    <property type="protein sequence ID" value="KAJ5718953.1"/>
    <property type="molecule type" value="Genomic_DNA"/>
</dbReference>
<sequence>MATSHRVYLSNYAPSTGIFEIQPIKDETIRKASQILQQNHDNYHIYIHNLGLHNSQKSTRPADPRRVLDFAQPANFRKYLGKGDYYDDYFAFFQDQISRHGVARTVNDFLFKGDDRAEDMFQRFFSGFLHSPIHLGYAIEFDQPLIAAEALAMTAVHDNSFGFILVEIERYPSKSRSSSNETLIALQRKIHDSHQLREAMDYKHGVRQVRDGFLAHAKDEFMGLIGSWKVQHHELEEKTAECLNSTRMDIIRIRAICLFGQPLTSPCSILDSSSSAPRETNPIRLFPYAFDYRGISLVRIQQCVMDQ</sequence>
<accession>A0AAD6HHQ1</accession>
<dbReference type="PANTHER" id="PTHR35870:SF1">
    <property type="entry name" value="PROTEIN, PUTATIVE (AFU_ORTHOLOGUE AFUA_5G03330)-RELATED"/>
    <property type="match status" value="1"/>
</dbReference>
<reference evidence="2" key="1">
    <citation type="journal article" date="2023" name="IMA Fungus">
        <title>Comparative genomic study of the Penicillium genus elucidates a diverse pangenome and 15 lateral gene transfer events.</title>
        <authorList>
            <person name="Petersen C."/>
            <person name="Sorensen T."/>
            <person name="Nielsen M.R."/>
            <person name="Sondergaard T.E."/>
            <person name="Sorensen J.L."/>
            <person name="Fitzpatrick D.A."/>
            <person name="Frisvad J.C."/>
            <person name="Nielsen K.L."/>
        </authorList>
    </citation>
    <scope>NUCLEOTIDE SEQUENCE</scope>
    <source>
        <strain evidence="2">IBT 17514</strain>
    </source>
</reference>
<keyword evidence="1" id="KW-0560">Oxidoreductase</keyword>
<dbReference type="Pfam" id="PF14027">
    <property type="entry name" value="Questin_oxidase"/>
    <property type="match status" value="1"/>
</dbReference>
<gene>
    <name evidence="2" type="ORF">N7493_007408</name>
</gene>
<comment type="caution">
    <text evidence="2">The sequence shown here is derived from an EMBL/GenBank/DDBJ whole genome shotgun (WGS) entry which is preliminary data.</text>
</comment>
<dbReference type="PANTHER" id="PTHR35870">
    <property type="entry name" value="PROTEIN, PUTATIVE (AFU_ORTHOLOGUE AFUA_5G03330)-RELATED"/>
    <property type="match status" value="1"/>
</dbReference>
<evidence type="ECO:0000313" key="3">
    <source>
        <dbReference type="Proteomes" id="UP001215712"/>
    </source>
</evidence>
<evidence type="ECO:0000256" key="1">
    <source>
        <dbReference type="ARBA" id="ARBA00023002"/>
    </source>
</evidence>
<dbReference type="InterPro" id="IPR025337">
    <property type="entry name" value="Questin_oxidase-like"/>
</dbReference>
<evidence type="ECO:0000313" key="2">
    <source>
        <dbReference type="EMBL" id="KAJ5718953.1"/>
    </source>
</evidence>